<evidence type="ECO:0000313" key="2">
    <source>
        <dbReference type="Proteomes" id="UP001162483"/>
    </source>
</evidence>
<name>A0ABN9C0A4_9NEOB</name>
<evidence type="ECO:0000313" key="1">
    <source>
        <dbReference type="EMBL" id="CAI9553420.1"/>
    </source>
</evidence>
<reference evidence="1" key="1">
    <citation type="submission" date="2023-05" db="EMBL/GenBank/DDBJ databases">
        <authorList>
            <person name="Stuckert A."/>
        </authorList>
    </citation>
    <scope>NUCLEOTIDE SEQUENCE</scope>
</reference>
<dbReference type="Proteomes" id="UP001162483">
    <property type="component" value="Unassembled WGS sequence"/>
</dbReference>
<organism evidence="1 2">
    <name type="scientific">Staurois parvus</name>
    <dbReference type="NCBI Taxonomy" id="386267"/>
    <lineage>
        <taxon>Eukaryota</taxon>
        <taxon>Metazoa</taxon>
        <taxon>Chordata</taxon>
        <taxon>Craniata</taxon>
        <taxon>Vertebrata</taxon>
        <taxon>Euteleostomi</taxon>
        <taxon>Amphibia</taxon>
        <taxon>Batrachia</taxon>
        <taxon>Anura</taxon>
        <taxon>Neobatrachia</taxon>
        <taxon>Ranoidea</taxon>
        <taxon>Ranidae</taxon>
        <taxon>Staurois</taxon>
    </lineage>
</organism>
<proteinExistence type="predicted"/>
<feature type="non-terminal residue" evidence="1">
    <location>
        <position position="1"/>
    </location>
</feature>
<gene>
    <name evidence="1" type="ORF">SPARVUS_LOCUS4041193</name>
</gene>
<sequence length="45" mass="5078">TQQHVTAGRRETYVVYTQVSPLSVILGDHRLLVGNLWPGHGDRHL</sequence>
<keyword evidence="2" id="KW-1185">Reference proteome</keyword>
<comment type="caution">
    <text evidence="1">The sequence shown here is derived from an EMBL/GenBank/DDBJ whole genome shotgun (WGS) entry which is preliminary data.</text>
</comment>
<protein>
    <submittedName>
        <fullName evidence="1">Uncharacterized protein</fullName>
    </submittedName>
</protein>
<accession>A0ABN9C0A4</accession>
<dbReference type="EMBL" id="CATNWA010007139">
    <property type="protein sequence ID" value="CAI9553420.1"/>
    <property type="molecule type" value="Genomic_DNA"/>
</dbReference>